<protein>
    <submittedName>
        <fullName evidence="2">Uncharacterized protein</fullName>
    </submittedName>
</protein>
<dbReference type="EMBL" id="ML009622">
    <property type="protein sequence ID" value="RKO96784.1"/>
    <property type="molecule type" value="Genomic_DNA"/>
</dbReference>
<dbReference type="Proteomes" id="UP000268535">
    <property type="component" value="Unassembled WGS sequence"/>
</dbReference>
<evidence type="ECO:0000313" key="2">
    <source>
        <dbReference type="EMBL" id="RKO96784.1"/>
    </source>
</evidence>
<proteinExistence type="predicted"/>
<evidence type="ECO:0000256" key="1">
    <source>
        <dbReference type="SAM" id="MobiDB-lite"/>
    </source>
</evidence>
<dbReference type="AlphaFoldDB" id="A0A4P9WU67"/>
<feature type="region of interest" description="Disordered" evidence="1">
    <location>
        <begin position="79"/>
        <end position="218"/>
    </location>
</feature>
<evidence type="ECO:0000313" key="3">
    <source>
        <dbReference type="Proteomes" id="UP000268535"/>
    </source>
</evidence>
<gene>
    <name evidence="2" type="ORF">CAUPRSCDRAFT_11521</name>
</gene>
<feature type="compositionally biased region" description="Low complexity" evidence="1">
    <location>
        <begin position="79"/>
        <end position="95"/>
    </location>
</feature>
<feature type="compositionally biased region" description="Low complexity" evidence="1">
    <location>
        <begin position="51"/>
        <end position="66"/>
    </location>
</feature>
<sequence>MSRIPLPTRRPSSSTSRPTVSLTTKPGRPPPQPSGSQLIPPSQAILAATESVPSASAMAVAPRAAPTMPASNLLAAVSSLTASSASSSLSSTTSPSPSPPPPRPHAPHTGPPGNARTDRTLVQGSGGGDAESSSSLSLSSVLFADGPSSTTSTTTSAIRSVSRGRLSSRKIRASFPRMNKDDDDSSDSSSSSSFSSSSSLSLSLSSSSLSSSSEGHAPLADVTRTYARRGVAEAAHGSARRPRLRPGRPTAMSNQRHDPMSSASSASLDDSRHEQDAVVDKARALVARWTAVDTAGPEAIETTLRNDACSGPMPQHEAFETCYSWSAILLDIQHVRDALSRPCV</sequence>
<organism evidence="2 3">
    <name type="scientific">Caulochytrium protostelioides</name>
    <dbReference type="NCBI Taxonomy" id="1555241"/>
    <lineage>
        <taxon>Eukaryota</taxon>
        <taxon>Fungi</taxon>
        <taxon>Fungi incertae sedis</taxon>
        <taxon>Chytridiomycota</taxon>
        <taxon>Chytridiomycota incertae sedis</taxon>
        <taxon>Chytridiomycetes</taxon>
        <taxon>Caulochytriales</taxon>
        <taxon>Caulochytriaceae</taxon>
        <taxon>Caulochytrium</taxon>
    </lineage>
</organism>
<accession>A0A4P9WU67</accession>
<feature type="compositionally biased region" description="Low complexity" evidence="1">
    <location>
        <begin position="187"/>
        <end position="213"/>
    </location>
</feature>
<name>A0A4P9WU67_9FUNG</name>
<reference evidence="3" key="1">
    <citation type="journal article" date="2018" name="Nat. Microbiol.">
        <title>Leveraging single-cell genomics to expand the fungal tree of life.</title>
        <authorList>
            <person name="Ahrendt S.R."/>
            <person name="Quandt C.A."/>
            <person name="Ciobanu D."/>
            <person name="Clum A."/>
            <person name="Salamov A."/>
            <person name="Andreopoulos B."/>
            <person name="Cheng J.F."/>
            <person name="Woyke T."/>
            <person name="Pelin A."/>
            <person name="Henrissat B."/>
            <person name="Reynolds N.K."/>
            <person name="Benny G.L."/>
            <person name="Smith M.E."/>
            <person name="James T.Y."/>
            <person name="Grigoriev I.V."/>
        </authorList>
    </citation>
    <scope>NUCLEOTIDE SEQUENCE [LARGE SCALE GENOMIC DNA]</scope>
    <source>
        <strain evidence="3">ATCC 52028</strain>
    </source>
</reference>
<feature type="compositionally biased region" description="Low complexity" evidence="1">
    <location>
        <begin position="1"/>
        <end position="26"/>
    </location>
</feature>
<feature type="region of interest" description="Disordered" evidence="1">
    <location>
        <begin position="1"/>
        <end position="66"/>
    </location>
</feature>
<feature type="region of interest" description="Disordered" evidence="1">
    <location>
        <begin position="231"/>
        <end position="275"/>
    </location>
</feature>